<keyword evidence="2" id="KW-1185">Reference proteome</keyword>
<sequence length="171" mass="18999">MAIRAFCAFAAASQPHRTLLRRRCRTMPAQPLPPRHQHSHACAGAPRVRALTPAAGICAARAARKIKTTPCHPIPNGIVEHFHRHLNSAIKASKNYQRSELIPVILLDIRTAVKKNLQSSSAELVYRTTLHLPCDVTDVSDILSRDTTFVIELCHRMRQLNPVPTSAHNTD</sequence>
<reference evidence="1" key="1">
    <citation type="submission" date="2020-08" db="EMBL/GenBank/DDBJ databases">
        <title>Multicomponent nature underlies the extraordinary mechanical properties of spider dragline silk.</title>
        <authorList>
            <person name="Kono N."/>
            <person name="Nakamura H."/>
            <person name="Mori M."/>
            <person name="Yoshida Y."/>
            <person name="Ohtoshi R."/>
            <person name="Malay A.D."/>
            <person name="Moran D.A.P."/>
            <person name="Tomita M."/>
            <person name="Numata K."/>
            <person name="Arakawa K."/>
        </authorList>
    </citation>
    <scope>NUCLEOTIDE SEQUENCE</scope>
</reference>
<dbReference type="Proteomes" id="UP000887013">
    <property type="component" value="Unassembled WGS sequence"/>
</dbReference>
<organism evidence="1 2">
    <name type="scientific">Nephila pilipes</name>
    <name type="common">Giant wood spider</name>
    <name type="synonym">Nephila maculata</name>
    <dbReference type="NCBI Taxonomy" id="299642"/>
    <lineage>
        <taxon>Eukaryota</taxon>
        <taxon>Metazoa</taxon>
        <taxon>Ecdysozoa</taxon>
        <taxon>Arthropoda</taxon>
        <taxon>Chelicerata</taxon>
        <taxon>Arachnida</taxon>
        <taxon>Araneae</taxon>
        <taxon>Araneomorphae</taxon>
        <taxon>Entelegynae</taxon>
        <taxon>Araneoidea</taxon>
        <taxon>Nephilidae</taxon>
        <taxon>Nephila</taxon>
    </lineage>
</organism>
<protein>
    <submittedName>
        <fullName evidence="1">Retrovirus-related Pol polyprotein from transposon 412</fullName>
    </submittedName>
</protein>
<dbReference type="PANTHER" id="PTHR38681">
    <property type="entry name" value="RETROVIRUS-RELATED POL POLYPROTEIN FROM TRANSPOSON 412-LIKE PROTEIN-RELATED"/>
    <property type="match status" value="1"/>
</dbReference>
<dbReference type="EMBL" id="BMAW01052671">
    <property type="protein sequence ID" value="GFS86865.1"/>
    <property type="molecule type" value="Genomic_DNA"/>
</dbReference>
<comment type="caution">
    <text evidence="1">The sequence shown here is derived from an EMBL/GenBank/DDBJ whole genome shotgun (WGS) entry which is preliminary data.</text>
</comment>
<dbReference type="AlphaFoldDB" id="A0A8X6MZR7"/>
<accession>A0A8X6MZR7</accession>
<proteinExistence type="predicted"/>
<dbReference type="OrthoDB" id="775972at2759"/>
<dbReference type="PANTHER" id="PTHR38681:SF1">
    <property type="entry name" value="RETROVIRUS-RELATED POL POLYPROTEIN FROM TRANSPOSON 412-LIKE PROTEIN"/>
    <property type="match status" value="1"/>
</dbReference>
<dbReference type="InterPro" id="IPR036397">
    <property type="entry name" value="RNaseH_sf"/>
</dbReference>
<dbReference type="Gene3D" id="3.30.420.10">
    <property type="entry name" value="Ribonuclease H-like superfamily/Ribonuclease H"/>
    <property type="match status" value="1"/>
</dbReference>
<gene>
    <name evidence="1" type="primary">POL_174</name>
    <name evidence="1" type="ORF">NPIL_647831</name>
</gene>
<name>A0A8X6MZR7_NEPPI</name>
<evidence type="ECO:0000313" key="2">
    <source>
        <dbReference type="Proteomes" id="UP000887013"/>
    </source>
</evidence>
<dbReference type="GO" id="GO:0003676">
    <property type="term" value="F:nucleic acid binding"/>
    <property type="evidence" value="ECO:0007669"/>
    <property type="project" value="InterPro"/>
</dbReference>
<evidence type="ECO:0000313" key="1">
    <source>
        <dbReference type="EMBL" id="GFS86865.1"/>
    </source>
</evidence>